<proteinExistence type="predicted"/>
<keyword evidence="2" id="KW-1185">Reference proteome</keyword>
<protein>
    <submittedName>
        <fullName evidence="1">Uncharacterized protein</fullName>
    </submittedName>
</protein>
<evidence type="ECO:0000313" key="1">
    <source>
        <dbReference type="EMBL" id="ONI38049.1"/>
    </source>
</evidence>
<dbReference type="Proteomes" id="UP000188637">
    <property type="component" value="Unassembled WGS sequence"/>
</dbReference>
<organism evidence="1 2">
    <name type="scientific">Candidatus Epulonipiscium fishelsonii</name>
    <dbReference type="NCBI Taxonomy" id="77094"/>
    <lineage>
        <taxon>Bacteria</taxon>
        <taxon>Bacillati</taxon>
        <taxon>Bacillota</taxon>
        <taxon>Clostridia</taxon>
        <taxon>Lachnospirales</taxon>
        <taxon>Lachnospiraceae</taxon>
        <taxon>Candidatus Epulonipiscium</taxon>
    </lineage>
</organism>
<name>A0ACC8X824_9FIRM</name>
<evidence type="ECO:0000313" key="2">
    <source>
        <dbReference type="Proteomes" id="UP000188637"/>
    </source>
</evidence>
<reference evidence="1" key="1">
    <citation type="submission" date="2016-08" db="EMBL/GenBank/DDBJ databases">
        <authorList>
            <person name="Ngugi D.K."/>
            <person name="Miyake S."/>
            <person name="Stingl U."/>
        </authorList>
    </citation>
    <scope>NUCLEOTIDE SEQUENCE</scope>
    <source>
        <strain evidence="1">SCG-D08WGA-EpuloA1</strain>
    </source>
</reference>
<gene>
    <name evidence="1" type="ORF">AN640_02900</name>
</gene>
<sequence>MKVKFNWIDGIITLVIIGVLCLGIKLLNRENISLLENKVPYTFVAEIANVEMALLEPIQPNDEIYLTVDNVDRAVISDVMIEPVETLIFDAKNVAYKEVVMPKKYNGLITIEVMAQEDPANIMVGSTPIKVGKGIFVKGPGYSSKAHILEIKGGSINER</sequence>
<accession>A0ACC8X824</accession>
<comment type="caution">
    <text evidence="1">The sequence shown here is derived from an EMBL/GenBank/DDBJ whole genome shotgun (WGS) entry which is preliminary data.</text>
</comment>
<dbReference type="EMBL" id="LJHD01000305">
    <property type="protein sequence ID" value="ONI38049.1"/>
    <property type="molecule type" value="Genomic_DNA"/>
</dbReference>